<organism evidence="4 5">
    <name type="scientific">Uabimicrobium amorphum</name>
    <dbReference type="NCBI Taxonomy" id="2596890"/>
    <lineage>
        <taxon>Bacteria</taxon>
        <taxon>Pseudomonadati</taxon>
        <taxon>Planctomycetota</taxon>
        <taxon>Candidatus Uabimicrobiia</taxon>
        <taxon>Candidatus Uabimicrobiales</taxon>
        <taxon>Candidatus Uabimicrobiaceae</taxon>
        <taxon>Candidatus Uabimicrobium</taxon>
    </lineage>
</organism>
<feature type="region of interest" description="Disordered" evidence="2">
    <location>
        <begin position="107"/>
        <end position="130"/>
    </location>
</feature>
<evidence type="ECO:0000256" key="1">
    <source>
        <dbReference type="ARBA" id="ARBA00023002"/>
    </source>
</evidence>
<dbReference type="AlphaFoldDB" id="A0A5S9F276"/>
<name>A0A5S9F276_UABAM</name>
<dbReference type="PANTHER" id="PTHR43364">
    <property type="entry name" value="NADH-SPECIFIC METHYLGLYOXAL REDUCTASE-RELATED"/>
    <property type="match status" value="1"/>
</dbReference>
<reference evidence="4 5" key="1">
    <citation type="submission" date="2019-08" db="EMBL/GenBank/DDBJ databases">
        <title>Complete genome sequence of Candidatus Uab amorphum.</title>
        <authorList>
            <person name="Shiratori T."/>
            <person name="Suzuki S."/>
            <person name="Kakizawa Y."/>
            <person name="Ishida K."/>
        </authorList>
    </citation>
    <scope>NUCLEOTIDE SEQUENCE [LARGE SCALE GENOMIC DNA]</scope>
    <source>
        <strain evidence="4 5">SRT547</strain>
    </source>
</reference>
<dbReference type="KEGG" id="uam:UABAM_01727"/>
<evidence type="ECO:0000313" key="5">
    <source>
        <dbReference type="Proteomes" id="UP000326354"/>
    </source>
</evidence>
<dbReference type="PANTHER" id="PTHR43364:SF4">
    <property type="entry name" value="NAD(P)-LINKED OXIDOREDUCTASE SUPERFAMILY PROTEIN"/>
    <property type="match status" value="1"/>
</dbReference>
<feature type="domain" description="NADP-dependent oxidoreductase" evidence="3">
    <location>
        <begin position="1"/>
        <end position="103"/>
    </location>
</feature>
<dbReference type="InterPro" id="IPR023210">
    <property type="entry name" value="NADP_OxRdtase_dom"/>
</dbReference>
<evidence type="ECO:0000256" key="2">
    <source>
        <dbReference type="SAM" id="MobiDB-lite"/>
    </source>
</evidence>
<dbReference type="Pfam" id="PF00248">
    <property type="entry name" value="Aldo_ket_red"/>
    <property type="match status" value="1"/>
</dbReference>
<dbReference type="InterPro" id="IPR036812">
    <property type="entry name" value="NAD(P)_OxRdtase_dom_sf"/>
</dbReference>
<proteinExistence type="predicted"/>
<dbReference type="EMBL" id="AP019860">
    <property type="protein sequence ID" value="BBM83375.1"/>
    <property type="molecule type" value="Genomic_DNA"/>
</dbReference>
<accession>A0A5S9F276</accession>
<dbReference type="Proteomes" id="UP000326354">
    <property type="component" value="Chromosome"/>
</dbReference>
<dbReference type="SUPFAM" id="SSF51430">
    <property type="entry name" value="NAD(P)-linked oxidoreductase"/>
    <property type="match status" value="1"/>
</dbReference>
<gene>
    <name evidence="4" type="ORF">UABAM_01727</name>
</gene>
<dbReference type="Gene3D" id="3.20.20.100">
    <property type="entry name" value="NADP-dependent oxidoreductase domain"/>
    <property type="match status" value="1"/>
</dbReference>
<evidence type="ECO:0000313" key="4">
    <source>
        <dbReference type="EMBL" id="BBM83375.1"/>
    </source>
</evidence>
<dbReference type="InterPro" id="IPR050523">
    <property type="entry name" value="AKR_Detox_Biosynth"/>
</dbReference>
<keyword evidence="1" id="KW-0560">Oxidoreductase</keyword>
<dbReference type="GO" id="GO:0016491">
    <property type="term" value="F:oxidoreductase activity"/>
    <property type="evidence" value="ECO:0007669"/>
    <property type="project" value="UniProtKB-KW"/>
</dbReference>
<evidence type="ECO:0000259" key="3">
    <source>
        <dbReference type="Pfam" id="PF00248"/>
    </source>
</evidence>
<sequence length="130" mass="14520">MAGGFLSGKFTRDNEGSANDRRVKFDFPPVNKEKGYDIVDVMQEIATAREVSVAQVALAWLLHKPGVTSVIIGAKKMSQLQDNLKSVEIEFTEDEMTQLDEVSQLTPEYPNWLNASPSDRMPGQKGWTDM</sequence>
<keyword evidence="5" id="KW-1185">Reference proteome</keyword>
<protein>
    <submittedName>
        <fullName evidence="4">Aldo/keto reductase</fullName>
    </submittedName>
</protein>